<dbReference type="Pfam" id="PF14751">
    <property type="entry name" value="DUF4474"/>
    <property type="match status" value="1"/>
</dbReference>
<dbReference type="RefSeq" id="WP_212690633.1">
    <property type="nucleotide sequence ID" value="NZ_CP058561.1"/>
</dbReference>
<proteinExistence type="predicted"/>
<keyword evidence="3" id="KW-1185">Reference proteome</keyword>
<feature type="domain" description="DUF4474" evidence="1">
    <location>
        <begin position="300"/>
        <end position="455"/>
    </location>
</feature>
<evidence type="ECO:0000259" key="1">
    <source>
        <dbReference type="Pfam" id="PF14751"/>
    </source>
</evidence>
<sequence>MGNTKYNLKDLSKKEDDIIKIAERADYIFNKFKIISNSIDTDIVRRDNINNELNSLLNEFQNLIEHTYNTSKIINEAITEYSHGEKQIQNLLNGLLEINTDSVGTGTKHSKEDAISGFSILHKWFKDICNQLTSSIKHLKDFFDNNGIRIINQPTFKWLGHSIDDYESYFVDRIKQIQQYISEKGINIDVTGIVDKATFQALRMIGFDDLKDNGLITNSIDALSLNIYDYFNDLPAFFDDYTVKPPDWILTKVENAVSVLDHIPDVTRETVYFFKDTYPYSIPYQAFTYATQNGWFPEAFDLAGFERKDGIYHAKQDALLQSQKYVGYNAIYDYVFDCATSMDTKIFDFTCDNNNEKYRLWFWKGDYLNLGAGAEVGIYYGGGPHWLIDKDLALPMTLSLEDSDNNEIFDWDPEENNWWITGFNPDIQNIKANDLTVKATINFSDNPEMWKSFYDIYQDNSMWTFYEDSMRAECKWEAKPLERRKND</sequence>
<dbReference type="KEGG" id="vgu:HYG85_16770"/>
<evidence type="ECO:0000313" key="3">
    <source>
        <dbReference type="Proteomes" id="UP000677305"/>
    </source>
</evidence>
<protein>
    <recommendedName>
        <fullName evidence="1">DUF4474 domain-containing protein</fullName>
    </recommendedName>
</protein>
<organism evidence="2 3">
    <name type="scientific">Vallitalea guaymasensis</name>
    <dbReference type="NCBI Taxonomy" id="1185412"/>
    <lineage>
        <taxon>Bacteria</taxon>
        <taxon>Bacillati</taxon>
        <taxon>Bacillota</taxon>
        <taxon>Clostridia</taxon>
        <taxon>Lachnospirales</taxon>
        <taxon>Vallitaleaceae</taxon>
        <taxon>Vallitalea</taxon>
    </lineage>
</organism>
<dbReference type="InterPro" id="IPR029322">
    <property type="entry name" value="DUF4474"/>
</dbReference>
<evidence type="ECO:0000313" key="2">
    <source>
        <dbReference type="EMBL" id="QUH30469.1"/>
    </source>
</evidence>
<gene>
    <name evidence="2" type="ORF">HYG85_16770</name>
</gene>
<dbReference type="AlphaFoldDB" id="A0A8J8MCT9"/>
<name>A0A8J8MCT9_9FIRM</name>
<dbReference type="Proteomes" id="UP000677305">
    <property type="component" value="Chromosome"/>
</dbReference>
<dbReference type="EMBL" id="CP058561">
    <property type="protein sequence ID" value="QUH30469.1"/>
    <property type="molecule type" value="Genomic_DNA"/>
</dbReference>
<reference evidence="2 3" key="1">
    <citation type="submission" date="2020-07" db="EMBL/GenBank/DDBJ databases">
        <title>Vallitalea guaymasensis genome.</title>
        <authorList>
            <person name="Postec A."/>
        </authorList>
    </citation>
    <scope>NUCLEOTIDE SEQUENCE [LARGE SCALE GENOMIC DNA]</scope>
    <source>
        <strain evidence="2 3">Ra1766G1</strain>
    </source>
</reference>
<accession>A0A8J8MCT9</accession>